<reference evidence="2" key="3">
    <citation type="submission" date="2018-07" db="EMBL/GenBank/DDBJ databases">
        <title>WGS assembly of Glycine max.</title>
        <authorList>
            <person name="Schmutz J."/>
            <person name="Cannon S."/>
            <person name="Schlueter J."/>
            <person name="Ma J."/>
            <person name="Mitros T."/>
            <person name="Nelson W."/>
            <person name="Hyten D."/>
            <person name="Song Q."/>
            <person name="Thelen J."/>
            <person name="Cheng J."/>
            <person name="Xu D."/>
            <person name="Hellsten U."/>
            <person name="May G."/>
            <person name="Yu Y."/>
            <person name="Sakurai T."/>
            <person name="Umezawa T."/>
            <person name="Bhattacharyya M."/>
            <person name="Sandhu D."/>
            <person name="Valliyodan B."/>
            <person name="Lindquist E."/>
            <person name="Peto M."/>
            <person name="Grant D."/>
            <person name="Shu S."/>
            <person name="Goodstein D."/>
            <person name="Barry K."/>
            <person name="Futrell-Griggs M."/>
            <person name="Abernathy B."/>
            <person name="Du J."/>
            <person name="Tian Z."/>
            <person name="Zhu L."/>
            <person name="Gill N."/>
            <person name="Joshi T."/>
            <person name="Libault M."/>
            <person name="Sethuraman A."/>
            <person name="Zhang X."/>
            <person name="Shinozaki K."/>
            <person name="Nguyen H."/>
            <person name="Wing R."/>
            <person name="Cregan P."/>
            <person name="Specht J."/>
            <person name="Grimwood J."/>
            <person name="Rokhsar D."/>
            <person name="Stacey G."/>
            <person name="Shoemaker R."/>
            <person name="Jackson S."/>
        </authorList>
    </citation>
    <scope>NUCLEOTIDE SEQUENCE</scope>
    <source>
        <tissue evidence="2">Callus</tissue>
    </source>
</reference>
<sequence>MCNRLHLNGNRLPVAWGLDVGTVKCKYCAKTISGGVFRFKHHFVETREDYEPCATVPDEIKLPIMKIVVESKATKENKRRLNSINEDEESAEGVEASQATDLNFESIDKKKYKPLVDAQVAEFFYTSVIPFNAIKNLTFLKMCEMIRKYGPGYKPPTYYNVREKLLKQTVQKIDDSLKDFRDEWKRTYCSIMFDGWTDKKRCSICNFLVNNPKGTIFMYSLDTFDISKTTGKVFKMLDDVVTFFGEENVVQMITDNVANFKANMLISMLKKYTNGRDLVGCYESIWEIIDKRWENQLHRPLHAAAYYLNPQLHFEDDLKKDKGEGKEGLFICMMRLVKDIGNAINSRKTMQPAKWWEMFGDGHPELKWFAIHVHTKRRNRLHQKKMTDSVYMMYNLKPKSRPIRTIVTLPFEDMQSNDEWITTRRH</sequence>
<evidence type="ECO:0000313" key="2">
    <source>
        <dbReference type="EMBL" id="KRG88844.1"/>
    </source>
</evidence>
<evidence type="ECO:0000313" key="3">
    <source>
        <dbReference type="EnsemblPlants" id="KRG88844"/>
    </source>
</evidence>
<dbReference type="InterPro" id="IPR012337">
    <property type="entry name" value="RNaseH-like_sf"/>
</dbReference>
<dbReference type="SUPFAM" id="SSF53098">
    <property type="entry name" value="Ribonuclease H-like"/>
    <property type="match status" value="1"/>
</dbReference>
<name>A0A0R0E3Z8_SOYBN</name>
<reference evidence="3" key="2">
    <citation type="submission" date="2018-02" db="UniProtKB">
        <authorList>
            <consortium name="EnsemblPlants"/>
        </authorList>
    </citation>
    <scope>IDENTIFICATION</scope>
    <source>
        <strain evidence="3">Williams 82</strain>
    </source>
</reference>
<dbReference type="Gramene" id="KRG88844">
    <property type="protein sequence ID" value="KRG88844"/>
    <property type="gene ID" value="GLYMA_U026300"/>
</dbReference>
<accession>A0A0R0E3Z8</accession>
<gene>
    <name evidence="2" type="ORF">GLYMA_U026300</name>
</gene>
<dbReference type="PANTHER" id="PTHR32166:SF122">
    <property type="entry name" value="OS09G0499600 PROTEIN"/>
    <property type="match status" value="1"/>
</dbReference>
<dbReference type="PANTHER" id="PTHR32166">
    <property type="entry name" value="OSJNBA0013A04.12 PROTEIN"/>
    <property type="match status" value="1"/>
</dbReference>
<dbReference type="Proteomes" id="UP000008827">
    <property type="component" value="Unassembled WGS sequence"/>
</dbReference>
<dbReference type="InParanoid" id="A0A0R0E3Z8"/>
<evidence type="ECO:0000259" key="1">
    <source>
        <dbReference type="Pfam" id="PF04937"/>
    </source>
</evidence>
<dbReference type="EMBL" id="KZ847135">
    <property type="protein sequence ID" value="KRG88844.1"/>
    <property type="molecule type" value="Genomic_DNA"/>
</dbReference>
<proteinExistence type="predicted"/>
<evidence type="ECO:0000313" key="4">
    <source>
        <dbReference type="Proteomes" id="UP000008827"/>
    </source>
</evidence>
<reference evidence="2" key="1">
    <citation type="journal article" date="2010" name="Nature">
        <title>Genome sequence of the palaeopolyploid soybean.</title>
        <authorList>
            <person name="Schmutz J."/>
            <person name="Cannon S.B."/>
            <person name="Schlueter J."/>
            <person name="Ma J."/>
            <person name="Mitros T."/>
            <person name="Nelson W."/>
            <person name="Hyten D.L."/>
            <person name="Song Q."/>
            <person name="Thelen J.J."/>
            <person name="Cheng J."/>
            <person name="Xu D."/>
            <person name="Hellsten U."/>
            <person name="May G.D."/>
            <person name="Yu Y."/>
            <person name="Sakurai T."/>
            <person name="Umezawa T."/>
            <person name="Bhattacharyya M.K."/>
            <person name="Sandhu D."/>
            <person name="Valliyodan B."/>
            <person name="Lindquist E."/>
            <person name="Peto M."/>
            <person name="Grant D."/>
            <person name="Shu S."/>
            <person name="Goodstein D."/>
            <person name="Barry K."/>
            <person name="Futrell-Griggs M."/>
            <person name="Abernathy B."/>
            <person name="Du J."/>
            <person name="Tian Z."/>
            <person name="Zhu L."/>
            <person name="Gill N."/>
            <person name="Joshi T."/>
            <person name="Libault M."/>
            <person name="Sethuraman A."/>
            <person name="Zhang X.-C."/>
            <person name="Shinozaki K."/>
            <person name="Nguyen H.T."/>
            <person name="Wing R.A."/>
            <person name="Cregan P."/>
            <person name="Specht J."/>
            <person name="Grimwood J."/>
            <person name="Rokhsar D."/>
            <person name="Stacey G."/>
            <person name="Shoemaker R.C."/>
            <person name="Jackson S.A."/>
        </authorList>
    </citation>
    <scope>NUCLEOTIDE SEQUENCE</scope>
    <source>
        <tissue evidence="2">Callus</tissue>
    </source>
</reference>
<organism evidence="3">
    <name type="scientific">Glycine max</name>
    <name type="common">Soybean</name>
    <name type="synonym">Glycine hispida</name>
    <dbReference type="NCBI Taxonomy" id="3847"/>
    <lineage>
        <taxon>Eukaryota</taxon>
        <taxon>Viridiplantae</taxon>
        <taxon>Streptophyta</taxon>
        <taxon>Embryophyta</taxon>
        <taxon>Tracheophyta</taxon>
        <taxon>Spermatophyta</taxon>
        <taxon>Magnoliopsida</taxon>
        <taxon>eudicotyledons</taxon>
        <taxon>Gunneridae</taxon>
        <taxon>Pentapetalae</taxon>
        <taxon>rosids</taxon>
        <taxon>fabids</taxon>
        <taxon>Fabales</taxon>
        <taxon>Fabaceae</taxon>
        <taxon>Papilionoideae</taxon>
        <taxon>50 kb inversion clade</taxon>
        <taxon>NPAAA clade</taxon>
        <taxon>indigoferoid/millettioid clade</taxon>
        <taxon>Phaseoleae</taxon>
        <taxon>Glycine</taxon>
        <taxon>Glycine subgen. Soja</taxon>
    </lineage>
</organism>
<dbReference type="InterPro" id="IPR007021">
    <property type="entry name" value="DUF659"/>
</dbReference>
<feature type="domain" description="DUF659" evidence="1">
    <location>
        <begin position="156"/>
        <end position="263"/>
    </location>
</feature>
<keyword evidence="4" id="KW-1185">Reference proteome</keyword>
<dbReference type="AlphaFoldDB" id="A0A0R0E3Z8"/>
<dbReference type="Pfam" id="PF04937">
    <property type="entry name" value="DUF659"/>
    <property type="match status" value="1"/>
</dbReference>
<protein>
    <recommendedName>
        <fullName evidence="1">DUF659 domain-containing protein</fullName>
    </recommendedName>
</protein>
<dbReference type="EnsemblPlants" id="KRG88844">
    <property type="protein sequence ID" value="KRG88844"/>
    <property type="gene ID" value="GLYMA_U026300"/>
</dbReference>